<dbReference type="Proteomes" id="UP000517765">
    <property type="component" value="Unassembled WGS sequence"/>
</dbReference>
<dbReference type="AlphaFoldDB" id="A0A5P0YQ48"/>
<reference evidence="4" key="2">
    <citation type="submission" date="2020-05" db="EMBL/GenBank/DDBJ databases">
        <title>Classification of alakaliphilic streptomycetes isolated from an alkaline soil next to Lonar Crater, India and a proposal for the recognition of Streptomyces alkaliterrae sp. nov.</title>
        <authorList>
            <person name="Golinska P."/>
        </authorList>
    </citation>
    <scope>NUCLEOTIDE SEQUENCE [LARGE SCALE GENOMIC DNA]</scope>
    <source>
        <strain evidence="4">OF8</strain>
    </source>
</reference>
<evidence type="ECO:0000313" key="3">
    <source>
        <dbReference type="Proteomes" id="UP000320857"/>
    </source>
</evidence>
<keyword evidence="3" id="KW-1185">Reference proteome</keyword>
<evidence type="ECO:0008006" key="5">
    <source>
        <dbReference type="Google" id="ProtNLM"/>
    </source>
</evidence>
<dbReference type="EMBL" id="JABJXA010000108">
    <property type="protein sequence ID" value="MBB1260628.1"/>
    <property type="molecule type" value="Genomic_DNA"/>
</dbReference>
<evidence type="ECO:0000313" key="4">
    <source>
        <dbReference type="Proteomes" id="UP000517765"/>
    </source>
</evidence>
<sequence length="316" mass="34900">MALFSSRDVGHLRLAPELDDMELGRLLRKLKVRPMGGLEMEAARISAFLEKTGGDWDRRSHRLSVLARVTADYGIAAVWLRREPNSADALVFHSWVRVVQGLRARRLEDPAQLTAHCHKAADLRPEDPSPWVVLLAAARIERYGFTYVNGIWGAVTGRDRWHREAYHQMLGYLSPEEGGSRFQVLDFVDAVRSRAPADAPCAAVELTALVQQYQGLVRQGGLRAITARDLWSQGSTPEVLGRAGARWPKPGYLRHAAAMADLNALAYALCAAGRGREATAVFDALKGTVTDWPWGLAGGALTEFEQQQDKSRHLGS</sequence>
<reference evidence="1" key="3">
    <citation type="journal article" name="Syst. Appl. Microbiol.">
        <title>Streptomyces alkaliterrae sp. nov., isolated from an alkaline soil, and emended descriptions of Streptomyces alkaliphilus, Streptomyces calidiresistens and Streptomyces durbertensis.</title>
        <authorList>
            <person name="Swiecimska M."/>
            <person name="Golinska P."/>
            <person name="Nouioui I."/>
            <person name="Wypij M."/>
            <person name="Rai M."/>
            <person name="Sangal V."/>
            <person name="Goodfellow M."/>
        </authorList>
    </citation>
    <scope>NUCLEOTIDE SEQUENCE</scope>
    <source>
        <strain evidence="1">OF8</strain>
    </source>
</reference>
<dbReference type="OrthoDB" id="7057927at2"/>
<reference evidence="2 3" key="1">
    <citation type="submission" date="2019-10" db="EMBL/GenBank/DDBJ databases">
        <title>Streptomyces sp. nov., a novel actinobacterium isolated from alkaline environment.</title>
        <authorList>
            <person name="Golinska P."/>
        </authorList>
    </citation>
    <scope>NUCLEOTIDE SEQUENCE [LARGE SCALE GENOMIC DNA]</scope>
    <source>
        <strain evidence="2 3">OF1</strain>
    </source>
</reference>
<organism evidence="2 3">
    <name type="scientific">Streptomyces alkaliterrae</name>
    <dbReference type="NCBI Taxonomy" id="2213162"/>
    <lineage>
        <taxon>Bacteria</taxon>
        <taxon>Bacillati</taxon>
        <taxon>Actinomycetota</taxon>
        <taxon>Actinomycetes</taxon>
        <taxon>Kitasatosporales</taxon>
        <taxon>Streptomycetaceae</taxon>
        <taxon>Streptomyces</taxon>
    </lineage>
</organism>
<accession>A0A5P0YQ48</accession>
<evidence type="ECO:0000313" key="2">
    <source>
        <dbReference type="EMBL" id="MQS02375.1"/>
    </source>
</evidence>
<name>A0A5P0YQ48_9ACTN</name>
<dbReference type="RefSeq" id="WP_143647834.1">
    <property type="nucleotide sequence ID" value="NZ_JABJXA010000108.1"/>
</dbReference>
<proteinExistence type="predicted"/>
<comment type="caution">
    <text evidence="2">The sequence shown here is derived from an EMBL/GenBank/DDBJ whole genome shotgun (WGS) entry which is preliminary data.</text>
</comment>
<gene>
    <name evidence="2" type="ORF">FNX44_010890</name>
    <name evidence="1" type="ORF">H3147_17605</name>
</gene>
<dbReference type="Proteomes" id="UP000320857">
    <property type="component" value="Unassembled WGS sequence"/>
</dbReference>
<protein>
    <recommendedName>
        <fullName evidence="5">DUF4034 domain-containing protein</fullName>
    </recommendedName>
</protein>
<evidence type="ECO:0000313" key="1">
    <source>
        <dbReference type="EMBL" id="MBB1260628.1"/>
    </source>
</evidence>
<dbReference type="EMBL" id="VJYK02000087">
    <property type="protein sequence ID" value="MQS02375.1"/>
    <property type="molecule type" value="Genomic_DNA"/>
</dbReference>